<keyword evidence="8" id="KW-0966">Cell projection</keyword>
<feature type="compositionally biased region" description="Basic and acidic residues" evidence="13">
    <location>
        <begin position="1"/>
        <end position="11"/>
    </location>
</feature>
<feature type="region of interest" description="Disordered" evidence="13">
    <location>
        <begin position="449"/>
        <end position="494"/>
    </location>
</feature>
<name>A0AAD2D7V6_EUPCR</name>
<evidence type="ECO:0000256" key="2">
    <source>
        <dbReference type="ARBA" id="ARBA00022490"/>
    </source>
</evidence>
<evidence type="ECO:0000256" key="8">
    <source>
        <dbReference type="ARBA" id="ARBA00023273"/>
    </source>
</evidence>
<keyword evidence="6" id="KW-0969">Cilium</keyword>
<evidence type="ECO:0000313" key="14">
    <source>
        <dbReference type="EMBL" id="CAI2382805.1"/>
    </source>
</evidence>
<keyword evidence="5" id="KW-0282">Flagellum</keyword>
<reference evidence="14" key="1">
    <citation type="submission" date="2023-07" db="EMBL/GenBank/DDBJ databases">
        <authorList>
            <consortium name="AG Swart"/>
            <person name="Singh M."/>
            <person name="Singh A."/>
            <person name="Seah K."/>
            <person name="Emmerich C."/>
        </authorList>
    </citation>
    <scope>NUCLEOTIDE SEQUENCE</scope>
    <source>
        <strain evidence="14">DP1</strain>
    </source>
</reference>
<evidence type="ECO:0000256" key="5">
    <source>
        <dbReference type="ARBA" id="ARBA00022846"/>
    </source>
</evidence>
<dbReference type="Gene3D" id="2.130.10.10">
    <property type="entry name" value="YVTN repeat-like/Quinoprotein amine dehydrogenase"/>
    <property type="match status" value="2"/>
</dbReference>
<evidence type="ECO:0000256" key="6">
    <source>
        <dbReference type="ARBA" id="ARBA00023069"/>
    </source>
</evidence>
<keyword evidence="15" id="KW-1185">Reference proteome</keyword>
<feature type="compositionally biased region" description="Polar residues" evidence="13">
    <location>
        <begin position="335"/>
        <end position="348"/>
    </location>
</feature>
<dbReference type="GO" id="GO:0005858">
    <property type="term" value="C:axonemal dynein complex"/>
    <property type="evidence" value="ECO:0007669"/>
    <property type="project" value="TreeGrafter"/>
</dbReference>
<dbReference type="SMART" id="SM00320">
    <property type="entry name" value="WD40"/>
    <property type="match status" value="5"/>
</dbReference>
<feature type="compositionally biased region" description="Low complexity" evidence="13">
    <location>
        <begin position="132"/>
        <end position="143"/>
    </location>
</feature>
<keyword evidence="2" id="KW-0963">Cytoplasm</keyword>
<feature type="compositionally biased region" description="Low complexity" evidence="13">
    <location>
        <begin position="368"/>
        <end position="379"/>
    </location>
</feature>
<dbReference type="GO" id="GO:0045504">
    <property type="term" value="F:dynein heavy chain binding"/>
    <property type="evidence" value="ECO:0007669"/>
    <property type="project" value="TreeGrafter"/>
</dbReference>
<feature type="region of interest" description="Disordered" evidence="13">
    <location>
        <begin position="76"/>
        <end position="165"/>
    </location>
</feature>
<feature type="region of interest" description="Disordered" evidence="13">
    <location>
        <begin position="313"/>
        <end position="382"/>
    </location>
</feature>
<dbReference type="Pfam" id="PF00400">
    <property type="entry name" value="WD40"/>
    <property type="match status" value="2"/>
</dbReference>
<feature type="compositionally biased region" description="Basic and acidic residues" evidence="13">
    <location>
        <begin position="449"/>
        <end position="458"/>
    </location>
</feature>
<feature type="compositionally biased region" description="Polar residues" evidence="13">
    <location>
        <begin position="313"/>
        <end position="322"/>
    </location>
</feature>
<dbReference type="InterPro" id="IPR036322">
    <property type="entry name" value="WD40_repeat_dom_sf"/>
</dbReference>
<feature type="repeat" description="WD" evidence="12">
    <location>
        <begin position="815"/>
        <end position="842"/>
    </location>
</feature>
<dbReference type="GO" id="GO:0120293">
    <property type="term" value="C:dynein axonemal particle"/>
    <property type="evidence" value="ECO:0007669"/>
    <property type="project" value="UniProtKB-SubCell"/>
</dbReference>
<keyword evidence="4" id="KW-0677">Repeat</keyword>
<feature type="compositionally biased region" description="Basic and acidic residues" evidence="13">
    <location>
        <begin position="350"/>
        <end position="367"/>
    </location>
</feature>
<comment type="subcellular location">
    <subcellularLocation>
        <location evidence="1">Cytoplasm</location>
        <location evidence="1">Cytoskeleton</location>
        <location evidence="1">Flagellum axoneme</location>
    </subcellularLocation>
    <subcellularLocation>
        <location evidence="9">Dynein axonemal particle</location>
    </subcellularLocation>
</comment>
<dbReference type="InterPro" id="IPR001680">
    <property type="entry name" value="WD40_rpt"/>
</dbReference>
<evidence type="ECO:0000256" key="13">
    <source>
        <dbReference type="SAM" id="MobiDB-lite"/>
    </source>
</evidence>
<proteinExistence type="predicted"/>
<accession>A0AAD2D7V6</accession>
<evidence type="ECO:0000256" key="1">
    <source>
        <dbReference type="ARBA" id="ARBA00004611"/>
    </source>
</evidence>
<evidence type="ECO:0000256" key="7">
    <source>
        <dbReference type="ARBA" id="ARBA00023212"/>
    </source>
</evidence>
<evidence type="ECO:0000256" key="3">
    <source>
        <dbReference type="ARBA" id="ARBA00022574"/>
    </source>
</evidence>
<feature type="compositionally biased region" description="Basic and acidic residues" evidence="13">
    <location>
        <begin position="93"/>
        <end position="124"/>
    </location>
</feature>
<keyword evidence="7" id="KW-0206">Cytoskeleton</keyword>
<dbReference type="PROSITE" id="PS50082">
    <property type="entry name" value="WD_REPEATS_2"/>
    <property type="match status" value="1"/>
</dbReference>
<dbReference type="InterPro" id="IPR050687">
    <property type="entry name" value="Dynein_IC"/>
</dbReference>
<evidence type="ECO:0000256" key="4">
    <source>
        <dbReference type="ARBA" id="ARBA00022737"/>
    </source>
</evidence>
<keyword evidence="3 12" id="KW-0853">WD repeat</keyword>
<dbReference type="GO" id="GO:0003341">
    <property type="term" value="P:cilium movement"/>
    <property type="evidence" value="ECO:0007669"/>
    <property type="project" value="TreeGrafter"/>
</dbReference>
<evidence type="ECO:0000256" key="9">
    <source>
        <dbReference type="ARBA" id="ARBA00024190"/>
    </source>
</evidence>
<evidence type="ECO:0000256" key="11">
    <source>
        <dbReference type="ARBA" id="ARBA00041557"/>
    </source>
</evidence>
<comment type="caution">
    <text evidence="14">The sequence shown here is derived from an EMBL/GenBank/DDBJ whole genome shotgun (WGS) entry which is preliminary data.</text>
</comment>
<dbReference type="GO" id="GO:0045503">
    <property type="term" value="F:dynein light chain binding"/>
    <property type="evidence" value="ECO:0007669"/>
    <property type="project" value="TreeGrafter"/>
</dbReference>
<gene>
    <name evidence="14" type="ORF">ECRASSUSDP1_LOCUS24292</name>
</gene>
<feature type="compositionally biased region" description="Low complexity" evidence="13">
    <location>
        <begin position="477"/>
        <end position="488"/>
    </location>
</feature>
<protein>
    <recommendedName>
        <fullName evidence="10">Dynein axonemal intermediate chain 4</fullName>
    </recommendedName>
    <alternativeName>
        <fullName evidence="11">WD repeat-containing protein 78</fullName>
    </alternativeName>
</protein>
<dbReference type="EMBL" id="CAMPGE010025001">
    <property type="protein sequence ID" value="CAI2382805.1"/>
    <property type="molecule type" value="Genomic_DNA"/>
</dbReference>
<evidence type="ECO:0000256" key="12">
    <source>
        <dbReference type="PROSITE-ProRule" id="PRU00221"/>
    </source>
</evidence>
<organism evidence="14 15">
    <name type="scientific">Euplotes crassus</name>
    <dbReference type="NCBI Taxonomy" id="5936"/>
    <lineage>
        <taxon>Eukaryota</taxon>
        <taxon>Sar</taxon>
        <taxon>Alveolata</taxon>
        <taxon>Ciliophora</taxon>
        <taxon>Intramacronucleata</taxon>
        <taxon>Spirotrichea</taxon>
        <taxon>Hypotrichia</taxon>
        <taxon>Euplotida</taxon>
        <taxon>Euplotidae</taxon>
        <taxon>Moneuplotes</taxon>
    </lineage>
</organism>
<dbReference type="SUPFAM" id="SSF50978">
    <property type="entry name" value="WD40 repeat-like"/>
    <property type="match status" value="1"/>
</dbReference>
<feature type="region of interest" description="Disordered" evidence="13">
    <location>
        <begin position="1"/>
        <end position="56"/>
    </location>
</feature>
<dbReference type="PANTHER" id="PTHR12442">
    <property type="entry name" value="DYNEIN INTERMEDIATE CHAIN"/>
    <property type="match status" value="1"/>
</dbReference>
<evidence type="ECO:0000313" key="15">
    <source>
        <dbReference type="Proteomes" id="UP001295684"/>
    </source>
</evidence>
<sequence length="934" mass="104457">MSKRMINETRRLPQGNTRSKVRAGMTNQYRGGVTRKGGVTSYPTNGSRTAGREQLGFVKLENGKEINVHPDSLIKRRGTGNTIKAEPDQPETMADHTHTYKDESESVPFGKEESKQPTESRIRSGIESGTGMQTSQSMLSSMLEGSEDEENRKQENMKKEKMKKKGLSEAEKNALVDIELTETETMTLLFIPGIVCSDQDEESLKATKDYKELLKFKVGADSYNNTGSQTLNLNQKVKDETCEEMVKMRIENEQVNNYEIEEEIRKEVEDKGAEFARIYEKSIDDIMNDRLDEAKGLIDSEELVSHISIYSQMNNTTSQPTGGRSVKGKQKTKSKAGTTSQGKSSKNRVSGKEGEGTTKSIVRESDTKSGLSDKLSSSSATQNYTAIQSKTSGFPDSLMPSKMEFIEDDAMLQSSSMLKAIKIVERLLTQTKYHKEHVLYTDYPQVELPKMDEKKNDQDENSGGITSFGLGAVQNVDSNSNKSDSNSDSDYKDEKDPIRLKPLFTFECDFTKDMNITCMDFNKANPDLLAVAYGEYDMNKIEKKNKGLVAFWTLKNPNFPEKMIKTENSVTALAFSTASPNLIAVGDSAGGILIYDCQNEEEDILPVAQASSGKKASSKKKESSFDKLTVPIAESREIDEKHTDIIWEIKWVQKPSKGEVLVSVSGDGRVIEWSIKKGLEYNDLMQLKRQATSVQKEANVAPAGIDDERKPGMTFINTGGLSLDFPAGQSANYFAATEDGTINRCSVSYSERSLDTYTGHTGPVYKVRCSPFWANDCQIFATCSYDWTVRIWNHKEPIGKQEKLICRHQYLQEQVNDIEWSPDTSSVFALVADDGRVEIWDLAINNLEPKLTYFDKINKKTKSNVPKTCVRWSRQSPVLVTGNVQGVVHVYRTNGLDHVQVSHADQVERLLESIKKEDYTDESKDSKRGGADGK</sequence>
<dbReference type="InterPro" id="IPR015943">
    <property type="entry name" value="WD40/YVTN_repeat-like_dom_sf"/>
</dbReference>
<dbReference type="AlphaFoldDB" id="A0AAD2D7V6"/>
<evidence type="ECO:0000256" key="10">
    <source>
        <dbReference type="ARBA" id="ARBA00040002"/>
    </source>
</evidence>
<feature type="compositionally biased region" description="Basic and acidic residues" evidence="13">
    <location>
        <begin position="150"/>
        <end position="159"/>
    </location>
</feature>
<dbReference type="PANTHER" id="PTHR12442:SF12">
    <property type="entry name" value="DYNEIN AXONEMAL INTERMEDIATE CHAIN 4"/>
    <property type="match status" value="1"/>
</dbReference>
<dbReference type="Proteomes" id="UP001295684">
    <property type="component" value="Unassembled WGS sequence"/>
</dbReference>